<evidence type="ECO:0000313" key="2">
    <source>
        <dbReference type="EMBL" id="CAF2830477.1"/>
    </source>
</evidence>
<dbReference type="PANTHER" id="PTHR23279:SF36">
    <property type="entry name" value="DEFECTIVE PROBOSCIS EXTENSION RESPONSE 9, ISOFORM A"/>
    <property type="match status" value="1"/>
</dbReference>
<dbReference type="OrthoDB" id="190835at2759"/>
<organism evidence="2 3">
    <name type="scientific">Lepeophtheirus salmonis</name>
    <name type="common">Salmon louse</name>
    <name type="synonym">Caligus salmonis</name>
    <dbReference type="NCBI Taxonomy" id="72036"/>
    <lineage>
        <taxon>Eukaryota</taxon>
        <taxon>Metazoa</taxon>
        <taxon>Ecdysozoa</taxon>
        <taxon>Arthropoda</taxon>
        <taxon>Crustacea</taxon>
        <taxon>Multicrustacea</taxon>
        <taxon>Hexanauplia</taxon>
        <taxon>Copepoda</taxon>
        <taxon>Siphonostomatoida</taxon>
        <taxon>Caligidae</taxon>
        <taxon>Lepeophtheirus</taxon>
    </lineage>
</organism>
<protein>
    <submittedName>
        <fullName evidence="2">(salmon louse) hypothetical protein</fullName>
    </submittedName>
</protein>
<keyword evidence="3" id="KW-1185">Reference proteome</keyword>
<evidence type="ECO:0000259" key="1">
    <source>
        <dbReference type="SMART" id="SM00409"/>
    </source>
</evidence>
<dbReference type="GO" id="GO:0050808">
    <property type="term" value="P:synapse organization"/>
    <property type="evidence" value="ECO:0007669"/>
    <property type="project" value="TreeGrafter"/>
</dbReference>
<dbReference type="EMBL" id="HG994592">
    <property type="protein sequence ID" value="CAF2830477.1"/>
    <property type="molecule type" value="Genomic_DNA"/>
</dbReference>
<accession>A0A7R8H3F1</accession>
<dbReference type="GO" id="GO:0032589">
    <property type="term" value="C:neuron projection membrane"/>
    <property type="evidence" value="ECO:0007669"/>
    <property type="project" value="TreeGrafter"/>
</dbReference>
<proteinExistence type="predicted"/>
<dbReference type="InterPro" id="IPR036179">
    <property type="entry name" value="Ig-like_dom_sf"/>
</dbReference>
<sequence length="257" mass="29230">MLLLNKAILIILCSLTTRVSLLENNSNLTNSSPPPSQDLHHRRVEIIKTDTWDPKLKERWNAFLEKRGREIAFDSTSSSLNITSVAGKDVYLTCALNKPIRGKYKISLMRLRDLNLLAVDKSLHTKDPRMEILKSSLENRVWTLKIRDAVPEDSGLYECHLNSIPKSKTLLLSMTIIEGRIRILPTNHVLHLNVGSDLNLTCVVESGPVQPKYIHWYHKNILLQYAENSPATIKSNFNQIGVCESLLTLFHSKELDL</sequence>
<dbReference type="SUPFAM" id="SSF48726">
    <property type="entry name" value="Immunoglobulin"/>
    <property type="match status" value="2"/>
</dbReference>
<dbReference type="SMART" id="SM00409">
    <property type="entry name" value="IG"/>
    <property type="match status" value="1"/>
</dbReference>
<dbReference type="PANTHER" id="PTHR23279">
    <property type="entry name" value="DEFECTIVE PROBOSCIS EXTENSION RESPONSE DPR -RELATED"/>
    <property type="match status" value="1"/>
</dbReference>
<dbReference type="InterPro" id="IPR003599">
    <property type="entry name" value="Ig_sub"/>
</dbReference>
<dbReference type="InterPro" id="IPR013783">
    <property type="entry name" value="Ig-like_fold"/>
</dbReference>
<dbReference type="InterPro" id="IPR037448">
    <property type="entry name" value="Zig-8"/>
</dbReference>
<dbReference type="Gene3D" id="2.60.40.10">
    <property type="entry name" value="Immunoglobulins"/>
    <property type="match status" value="1"/>
</dbReference>
<feature type="domain" description="Immunoglobulin" evidence="1">
    <location>
        <begin position="79"/>
        <end position="175"/>
    </location>
</feature>
<gene>
    <name evidence="2" type="ORF">LSAA_4291</name>
</gene>
<dbReference type="AlphaFoldDB" id="A0A7R8H3F1"/>
<reference evidence="2" key="1">
    <citation type="submission" date="2021-02" db="EMBL/GenBank/DDBJ databases">
        <authorList>
            <person name="Bekaert M."/>
        </authorList>
    </citation>
    <scope>NUCLEOTIDE SEQUENCE</scope>
    <source>
        <strain evidence="2">IoA-00</strain>
    </source>
</reference>
<evidence type="ECO:0000313" key="3">
    <source>
        <dbReference type="Proteomes" id="UP000675881"/>
    </source>
</evidence>
<name>A0A7R8H3F1_LEPSM</name>
<dbReference type="Proteomes" id="UP000675881">
    <property type="component" value="Chromosome 13"/>
</dbReference>